<gene>
    <name evidence="2" type="ORF">TVY486_1103900</name>
</gene>
<protein>
    <submittedName>
        <fullName evidence="2">Uncharacterized protein</fullName>
    </submittedName>
</protein>
<sequence length="105" mass="12035">MERICYLAGFLQPHRNTVRRTKSANLVCRISLAMGKPFHTQRQGLPDASRWIYKGITTPESAGLNMSRRSEKSTCVRNMRRQQKRRRLNASRAASSETPSATRSR</sequence>
<organism evidence="2">
    <name type="scientific">Trypanosoma vivax (strain Y486)</name>
    <dbReference type="NCBI Taxonomy" id="1055687"/>
    <lineage>
        <taxon>Eukaryota</taxon>
        <taxon>Discoba</taxon>
        <taxon>Euglenozoa</taxon>
        <taxon>Kinetoplastea</taxon>
        <taxon>Metakinetoplastina</taxon>
        <taxon>Trypanosomatida</taxon>
        <taxon>Trypanosomatidae</taxon>
        <taxon>Trypanosoma</taxon>
        <taxon>Duttonella</taxon>
    </lineage>
</organism>
<feature type="region of interest" description="Disordered" evidence="1">
    <location>
        <begin position="62"/>
        <end position="105"/>
    </location>
</feature>
<proteinExistence type="predicted"/>
<dbReference type="AlphaFoldDB" id="G0UAS0"/>
<evidence type="ECO:0000313" key="2">
    <source>
        <dbReference type="EMBL" id="CCC52906.1"/>
    </source>
</evidence>
<reference evidence="2" key="1">
    <citation type="journal article" date="2012" name="Proc. Natl. Acad. Sci. U.S.A.">
        <title>Antigenic diversity is generated by distinct evolutionary mechanisms in African trypanosome species.</title>
        <authorList>
            <person name="Jackson A.P."/>
            <person name="Berry A."/>
            <person name="Aslett M."/>
            <person name="Allison H.C."/>
            <person name="Burton P."/>
            <person name="Vavrova-Anderson J."/>
            <person name="Brown R."/>
            <person name="Browne H."/>
            <person name="Corton N."/>
            <person name="Hauser H."/>
            <person name="Gamble J."/>
            <person name="Gilderthorp R."/>
            <person name="Marcello L."/>
            <person name="McQuillan J."/>
            <person name="Otto T.D."/>
            <person name="Quail M.A."/>
            <person name="Sanders M.J."/>
            <person name="van Tonder A."/>
            <person name="Ginger M.L."/>
            <person name="Field M.C."/>
            <person name="Barry J.D."/>
            <person name="Hertz-Fowler C."/>
            <person name="Berriman M."/>
        </authorList>
    </citation>
    <scope>NUCLEOTIDE SEQUENCE</scope>
    <source>
        <strain evidence="2">Y486</strain>
    </source>
</reference>
<evidence type="ECO:0000256" key="1">
    <source>
        <dbReference type="SAM" id="MobiDB-lite"/>
    </source>
</evidence>
<name>G0UAS0_TRYVY</name>
<accession>G0UAS0</accession>
<dbReference type="EMBL" id="HE573027">
    <property type="protein sequence ID" value="CCC52906.1"/>
    <property type="molecule type" value="Genomic_DNA"/>
</dbReference>
<feature type="compositionally biased region" description="Basic residues" evidence="1">
    <location>
        <begin position="78"/>
        <end position="89"/>
    </location>
</feature>